<organism evidence="1 2">
    <name type="scientific">Sorangium cellulosum</name>
    <name type="common">Polyangium cellulosum</name>
    <dbReference type="NCBI Taxonomy" id="56"/>
    <lineage>
        <taxon>Bacteria</taxon>
        <taxon>Pseudomonadati</taxon>
        <taxon>Myxococcota</taxon>
        <taxon>Polyangia</taxon>
        <taxon>Polyangiales</taxon>
        <taxon>Polyangiaceae</taxon>
        <taxon>Sorangium</taxon>
    </lineage>
</organism>
<dbReference type="Proteomes" id="UP000075420">
    <property type="component" value="Unassembled WGS sequence"/>
</dbReference>
<evidence type="ECO:0000313" key="2">
    <source>
        <dbReference type="Proteomes" id="UP000075420"/>
    </source>
</evidence>
<accession>A0A150PI79</accession>
<gene>
    <name evidence="1" type="ORF">BE08_13895</name>
</gene>
<reference evidence="1 2" key="1">
    <citation type="submission" date="2014-02" db="EMBL/GenBank/DDBJ databases">
        <title>The small core and large imbalanced accessory genome model reveals a collaborative survival strategy of Sorangium cellulosum strains in nature.</title>
        <authorList>
            <person name="Han K."/>
            <person name="Peng R."/>
            <person name="Blom J."/>
            <person name="Li Y.-Z."/>
        </authorList>
    </citation>
    <scope>NUCLEOTIDE SEQUENCE [LARGE SCALE GENOMIC DNA]</scope>
    <source>
        <strain evidence="1 2">So0157-25</strain>
    </source>
</reference>
<sequence>MGQHDKRVEIIITGHYGGNDAGEAARLTVTGLKTKIRSPDEASCNTDLQIRINLYVSGETTRFDGPSGHSNIRLYLARGHIDCDVTMGTEIWMAGREAIIEFLTSTLTSATSEISDKLRKRSVSLDAEALKAFFERAAKE</sequence>
<dbReference type="AlphaFoldDB" id="A0A150PI79"/>
<dbReference type="EMBL" id="JELY01001624">
    <property type="protein sequence ID" value="KYF55138.1"/>
    <property type="molecule type" value="Genomic_DNA"/>
</dbReference>
<proteinExistence type="predicted"/>
<protein>
    <submittedName>
        <fullName evidence="1">Uncharacterized protein</fullName>
    </submittedName>
</protein>
<evidence type="ECO:0000313" key="1">
    <source>
        <dbReference type="EMBL" id="KYF55138.1"/>
    </source>
</evidence>
<name>A0A150PI79_SORCE</name>
<comment type="caution">
    <text evidence="1">The sequence shown here is derived from an EMBL/GenBank/DDBJ whole genome shotgun (WGS) entry which is preliminary data.</text>
</comment>